<evidence type="ECO:0000256" key="2">
    <source>
        <dbReference type="ARBA" id="ARBA00023239"/>
    </source>
</evidence>
<dbReference type="Proteomes" id="UP001228905">
    <property type="component" value="Unassembled WGS sequence"/>
</dbReference>
<dbReference type="RefSeq" id="WP_307352852.1">
    <property type="nucleotide sequence ID" value="NZ_JAUSVS010000014.1"/>
</dbReference>
<dbReference type="Gene3D" id="3.90.226.10">
    <property type="entry name" value="2-enoyl-CoA Hydratase, Chain A, domain 1"/>
    <property type="match status" value="1"/>
</dbReference>
<evidence type="ECO:0000313" key="4">
    <source>
        <dbReference type="Proteomes" id="UP001228905"/>
    </source>
</evidence>
<name>A0ABU0IZI8_9CAUL</name>
<keyword evidence="2" id="KW-0456">Lyase</keyword>
<evidence type="ECO:0000313" key="3">
    <source>
        <dbReference type="EMBL" id="MDQ0466711.1"/>
    </source>
</evidence>
<protein>
    <submittedName>
        <fullName evidence="3">Enoyl-CoA hydratase/carnithine racemase</fullName>
    </submittedName>
</protein>
<dbReference type="Gene3D" id="1.10.12.10">
    <property type="entry name" value="Lyase 2-enoyl-coa Hydratase, Chain A, domain 2"/>
    <property type="match status" value="1"/>
</dbReference>
<gene>
    <name evidence="3" type="ORF">QO010_004507</name>
</gene>
<dbReference type="SUPFAM" id="SSF52096">
    <property type="entry name" value="ClpP/crotonase"/>
    <property type="match status" value="1"/>
</dbReference>
<dbReference type="EMBL" id="JAUSVS010000014">
    <property type="protein sequence ID" value="MDQ0466711.1"/>
    <property type="molecule type" value="Genomic_DNA"/>
</dbReference>
<evidence type="ECO:0000256" key="1">
    <source>
        <dbReference type="ARBA" id="ARBA00005254"/>
    </source>
</evidence>
<proteinExistence type="inferred from homology"/>
<organism evidence="3 4">
    <name type="scientific">Caulobacter ginsengisoli</name>
    <dbReference type="NCBI Taxonomy" id="400775"/>
    <lineage>
        <taxon>Bacteria</taxon>
        <taxon>Pseudomonadati</taxon>
        <taxon>Pseudomonadota</taxon>
        <taxon>Alphaproteobacteria</taxon>
        <taxon>Caulobacterales</taxon>
        <taxon>Caulobacteraceae</taxon>
        <taxon>Caulobacter</taxon>
    </lineage>
</organism>
<dbReference type="NCBIfam" id="NF006699">
    <property type="entry name" value="PRK09245.1"/>
    <property type="match status" value="1"/>
</dbReference>
<dbReference type="CDD" id="cd06558">
    <property type="entry name" value="crotonase-like"/>
    <property type="match status" value="1"/>
</dbReference>
<comment type="similarity">
    <text evidence="1">Belongs to the enoyl-CoA hydratase/isomerase family.</text>
</comment>
<dbReference type="PANTHER" id="PTHR11941:SF54">
    <property type="entry name" value="ENOYL-COA HYDRATASE, MITOCHONDRIAL"/>
    <property type="match status" value="1"/>
</dbReference>
<sequence length="265" mass="27897">MSLILTEKRGHVAILTLNRPDTMNPLGAPGDGDQVAEACAAINADREIRCVVLTGAGKAFSAGGDVKAMKERSGAFGGGGVELRDGYRNNIHRVVRSIYGLEVPSIAAVNGAAIGLGCDVACMTDIRIASDKARFGVTFLKLGLIPGDGGAWLLPRTIGMSRACELLFTGDVIDAPTAADWGLVSKVVPHEILMDEALALANRIAQQPPHALRLAKTLLKQGQTTTYDTLMEMSAAAQAIAHLTEDHMEGVDSILEKRPAVFKGA</sequence>
<dbReference type="Pfam" id="PF00378">
    <property type="entry name" value="ECH_1"/>
    <property type="match status" value="1"/>
</dbReference>
<accession>A0ABU0IZI8</accession>
<keyword evidence="4" id="KW-1185">Reference proteome</keyword>
<dbReference type="InterPro" id="IPR014748">
    <property type="entry name" value="Enoyl-CoA_hydra_C"/>
</dbReference>
<dbReference type="InterPro" id="IPR001753">
    <property type="entry name" value="Enoyl-CoA_hydra/iso"/>
</dbReference>
<reference evidence="3 4" key="1">
    <citation type="submission" date="2023-07" db="EMBL/GenBank/DDBJ databases">
        <title>Genomic Encyclopedia of Type Strains, Phase IV (KMG-IV): sequencing the most valuable type-strain genomes for metagenomic binning, comparative biology and taxonomic classification.</title>
        <authorList>
            <person name="Goeker M."/>
        </authorList>
    </citation>
    <scope>NUCLEOTIDE SEQUENCE [LARGE SCALE GENOMIC DNA]</scope>
    <source>
        <strain evidence="3 4">DSM 18695</strain>
    </source>
</reference>
<comment type="caution">
    <text evidence="3">The sequence shown here is derived from an EMBL/GenBank/DDBJ whole genome shotgun (WGS) entry which is preliminary data.</text>
</comment>
<dbReference type="PANTHER" id="PTHR11941">
    <property type="entry name" value="ENOYL-COA HYDRATASE-RELATED"/>
    <property type="match status" value="1"/>
</dbReference>
<dbReference type="InterPro" id="IPR029045">
    <property type="entry name" value="ClpP/crotonase-like_dom_sf"/>
</dbReference>